<sequence length="271" mass="30359">MRTIKEEKHVFPVRPSHIQMCFQARPALGKRESSYHRFTYIFGTEHLEYDSNSKPANKPVTRPKSEGFRRGSSACCVLPRSALTSPSRELLSIEKKREPSPWSPAAIPQRQSSTTVKNMASLIITGAVVVGKRMHEKHKDRKAAIIQAQQQADAQLRATESQLQLNLREAMWENELKTSMQQSEVKVRNTRVETFPRLGEKGEKDPPPAYMDVVGSRRAPEVVKGEDRFAGFAGEIGDVRRDCRASTAHERGDRHTSHHTAHGLGLSGVTA</sequence>
<keyword evidence="3" id="KW-1185">Reference proteome</keyword>
<protein>
    <submittedName>
        <fullName evidence="2">Uncharacterized protein</fullName>
    </submittedName>
</protein>
<dbReference type="EMBL" id="MU004183">
    <property type="protein sequence ID" value="KAF2500150.1"/>
    <property type="molecule type" value="Genomic_DNA"/>
</dbReference>
<feature type="region of interest" description="Disordered" evidence="1">
    <location>
        <begin position="243"/>
        <end position="271"/>
    </location>
</feature>
<gene>
    <name evidence="2" type="ORF">BU16DRAFT_522975</name>
</gene>
<evidence type="ECO:0000256" key="1">
    <source>
        <dbReference type="SAM" id="MobiDB-lite"/>
    </source>
</evidence>
<evidence type="ECO:0000313" key="3">
    <source>
        <dbReference type="Proteomes" id="UP000799750"/>
    </source>
</evidence>
<name>A0A6A6R8G6_9PEZI</name>
<feature type="compositionally biased region" description="Basic and acidic residues" evidence="1">
    <location>
        <begin position="243"/>
        <end position="255"/>
    </location>
</feature>
<reference evidence="2" key="1">
    <citation type="journal article" date="2020" name="Stud. Mycol.">
        <title>101 Dothideomycetes genomes: a test case for predicting lifestyles and emergence of pathogens.</title>
        <authorList>
            <person name="Haridas S."/>
            <person name="Albert R."/>
            <person name="Binder M."/>
            <person name="Bloem J."/>
            <person name="Labutti K."/>
            <person name="Salamov A."/>
            <person name="Andreopoulos B."/>
            <person name="Baker S."/>
            <person name="Barry K."/>
            <person name="Bills G."/>
            <person name="Bluhm B."/>
            <person name="Cannon C."/>
            <person name="Castanera R."/>
            <person name="Culley D."/>
            <person name="Daum C."/>
            <person name="Ezra D."/>
            <person name="Gonzalez J."/>
            <person name="Henrissat B."/>
            <person name="Kuo A."/>
            <person name="Liang C."/>
            <person name="Lipzen A."/>
            <person name="Lutzoni F."/>
            <person name="Magnuson J."/>
            <person name="Mondo S."/>
            <person name="Nolan M."/>
            <person name="Ohm R."/>
            <person name="Pangilinan J."/>
            <person name="Park H.-J."/>
            <person name="Ramirez L."/>
            <person name="Alfaro M."/>
            <person name="Sun H."/>
            <person name="Tritt A."/>
            <person name="Yoshinaga Y."/>
            <person name="Zwiers L.-H."/>
            <person name="Turgeon B."/>
            <person name="Goodwin S."/>
            <person name="Spatafora J."/>
            <person name="Crous P."/>
            <person name="Grigoriev I."/>
        </authorList>
    </citation>
    <scope>NUCLEOTIDE SEQUENCE</scope>
    <source>
        <strain evidence="2">CBS 269.34</strain>
    </source>
</reference>
<evidence type="ECO:0000313" key="2">
    <source>
        <dbReference type="EMBL" id="KAF2500150.1"/>
    </source>
</evidence>
<dbReference type="Proteomes" id="UP000799750">
    <property type="component" value="Unassembled WGS sequence"/>
</dbReference>
<accession>A0A6A6R8G6</accession>
<proteinExistence type="predicted"/>
<dbReference type="AlphaFoldDB" id="A0A6A6R8G6"/>
<organism evidence="2 3">
    <name type="scientific">Lophium mytilinum</name>
    <dbReference type="NCBI Taxonomy" id="390894"/>
    <lineage>
        <taxon>Eukaryota</taxon>
        <taxon>Fungi</taxon>
        <taxon>Dikarya</taxon>
        <taxon>Ascomycota</taxon>
        <taxon>Pezizomycotina</taxon>
        <taxon>Dothideomycetes</taxon>
        <taxon>Pleosporomycetidae</taxon>
        <taxon>Mytilinidiales</taxon>
        <taxon>Mytilinidiaceae</taxon>
        <taxon>Lophium</taxon>
    </lineage>
</organism>